<name>A0A3P1WNG0_9ACTN</name>
<evidence type="ECO:0000256" key="1">
    <source>
        <dbReference type="SAM" id="MobiDB-lite"/>
    </source>
</evidence>
<dbReference type="Pfam" id="PF10094">
    <property type="entry name" value="DUF2332"/>
    <property type="match status" value="1"/>
</dbReference>
<comment type="caution">
    <text evidence="2">The sequence shown here is derived from an EMBL/GenBank/DDBJ whole genome shotgun (WGS) entry which is preliminary data.</text>
</comment>
<protein>
    <submittedName>
        <fullName evidence="2">DUF2332 domain-containing protein</fullName>
    </submittedName>
</protein>
<dbReference type="InterPro" id="IPR011200">
    <property type="entry name" value="UCP012608"/>
</dbReference>
<evidence type="ECO:0000313" key="3">
    <source>
        <dbReference type="Proteomes" id="UP000280935"/>
    </source>
</evidence>
<organism evidence="2 3">
    <name type="scientific">Arachnia propionica</name>
    <dbReference type="NCBI Taxonomy" id="1750"/>
    <lineage>
        <taxon>Bacteria</taxon>
        <taxon>Bacillati</taxon>
        <taxon>Actinomycetota</taxon>
        <taxon>Actinomycetes</taxon>
        <taxon>Propionibacteriales</taxon>
        <taxon>Propionibacteriaceae</taxon>
        <taxon>Arachnia</taxon>
    </lineage>
</organism>
<evidence type="ECO:0000313" key="2">
    <source>
        <dbReference type="EMBL" id="RRD47358.1"/>
    </source>
</evidence>
<reference evidence="2 3" key="1">
    <citation type="submission" date="2018-11" db="EMBL/GenBank/DDBJ databases">
        <title>Genomes From Bacteria Associated with the Canine Oral Cavity: a Test Case for Automated Genome-Based Taxonomic Assignment.</title>
        <authorList>
            <person name="Coil D.A."/>
            <person name="Jospin G."/>
            <person name="Darling A.E."/>
            <person name="Wallis C."/>
            <person name="Davis I.J."/>
            <person name="Harris S."/>
            <person name="Eisen J.A."/>
            <person name="Holcombe L.J."/>
            <person name="O'Flynn C."/>
        </authorList>
    </citation>
    <scope>NUCLEOTIDE SEQUENCE [LARGE SCALE GENOMIC DNA]</scope>
    <source>
        <strain evidence="2 3">OH2822_COT-296</strain>
    </source>
</reference>
<feature type="compositionally biased region" description="Low complexity" evidence="1">
    <location>
        <begin position="1"/>
        <end position="28"/>
    </location>
</feature>
<dbReference type="EMBL" id="RQYT01000072">
    <property type="protein sequence ID" value="RRD47358.1"/>
    <property type="molecule type" value="Genomic_DNA"/>
</dbReference>
<dbReference type="Proteomes" id="UP000280935">
    <property type="component" value="Unassembled WGS sequence"/>
</dbReference>
<accession>A0A3P1WNG0</accession>
<proteinExistence type="predicted"/>
<feature type="region of interest" description="Disordered" evidence="1">
    <location>
        <begin position="1"/>
        <end position="34"/>
    </location>
</feature>
<dbReference type="OrthoDB" id="8899077at2"/>
<sequence length="357" mass="39918">MRSTTSRPSPGRRWTGRCSSSPPSSSWPRRSDPVTRRQGIRELYETFARETAPTSPLWERVCLWVTRSPRICTVLERLPEDKQQPNLFLAALKYLGLHGTFDDGDDWYFEAVVEDRWEEIRQLILTRCTQTNEAGRCTVLAPILASLPQPVHLVELGASAGLTLQPDRYHYDLGDGVVPGSRADEGAPVLATTMTGLAPASPERLVIGERLGVDARPVHLGKDDLAWLRALVWPGEEDREEQLVLAAGVQRQHPARILQGVLPEAFVWLDREIRAWAELPGSVVVMHSAFAMYLDRAQRMELTRHLADLGVHHLSFEGPRIMPGISAPRPSRPHFVAALDGRALAVASPHGRWVDWL</sequence>
<dbReference type="AlphaFoldDB" id="A0A3P1WNG0"/>
<gene>
    <name evidence="2" type="ORF">EII35_15090</name>
</gene>